<keyword evidence="3" id="KW-1185">Reference proteome</keyword>
<evidence type="ECO:0000313" key="3">
    <source>
        <dbReference type="Proteomes" id="UP001428817"/>
    </source>
</evidence>
<accession>A0ABP9R8S1</accession>
<dbReference type="RefSeq" id="WP_185065492.1">
    <property type="nucleotide sequence ID" value="NZ_BAABJP010000055.1"/>
</dbReference>
<dbReference type="Pfam" id="PF00067">
    <property type="entry name" value="p450"/>
    <property type="match status" value="1"/>
</dbReference>
<protein>
    <submittedName>
        <fullName evidence="2">Cytochrome P450</fullName>
    </submittedName>
</protein>
<name>A0ABP9R8S1_9PSEU</name>
<proteinExistence type="inferred from homology"/>
<dbReference type="PANTHER" id="PTHR46696">
    <property type="entry name" value="P450, PUTATIVE (EUROFUNG)-RELATED"/>
    <property type="match status" value="1"/>
</dbReference>
<comment type="caution">
    <text evidence="2">The sequence shown here is derived from an EMBL/GenBank/DDBJ whole genome shotgun (WGS) entry which is preliminary data.</text>
</comment>
<dbReference type="Gene3D" id="1.10.630.10">
    <property type="entry name" value="Cytochrome P450"/>
    <property type="match status" value="1"/>
</dbReference>
<dbReference type="SUPFAM" id="SSF48264">
    <property type="entry name" value="Cytochrome P450"/>
    <property type="match status" value="1"/>
</dbReference>
<evidence type="ECO:0000256" key="1">
    <source>
        <dbReference type="ARBA" id="ARBA00010617"/>
    </source>
</evidence>
<dbReference type="InterPro" id="IPR036396">
    <property type="entry name" value="Cyt_P450_sf"/>
</dbReference>
<dbReference type="EMBL" id="BAABJP010000055">
    <property type="protein sequence ID" value="GAA5172964.1"/>
    <property type="molecule type" value="Genomic_DNA"/>
</dbReference>
<gene>
    <name evidence="2" type="ORF">GCM10023321_73570</name>
</gene>
<dbReference type="CDD" id="cd11033">
    <property type="entry name" value="CYP142-like"/>
    <property type="match status" value="1"/>
</dbReference>
<reference evidence="3" key="1">
    <citation type="journal article" date="2019" name="Int. J. Syst. Evol. Microbiol.">
        <title>The Global Catalogue of Microorganisms (GCM) 10K type strain sequencing project: providing services to taxonomists for standard genome sequencing and annotation.</title>
        <authorList>
            <consortium name="The Broad Institute Genomics Platform"/>
            <consortium name="The Broad Institute Genome Sequencing Center for Infectious Disease"/>
            <person name="Wu L."/>
            <person name="Ma J."/>
        </authorList>
    </citation>
    <scope>NUCLEOTIDE SEQUENCE [LARGE SCALE GENOMIC DNA]</scope>
    <source>
        <strain evidence="3">JCM 18303</strain>
    </source>
</reference>
<dbReference type="InterPro" id="IPR002397">
    <property type="entry name" value="Cyt_P450_B"/>
</dbReference>
<comment type="similarity">
    <text evidence="1">Belongs to the cytochrome P450 family.</text>
</comment>
<dbReference type="PANTHER" id="PTHR46696:SF4">
    <property type="entry name" value="BIOTIN BIOSYNTHESIS CYTOCHROME P450"/>
    <property type="match status" value="1"/>
</dbReference>
<sequence length="413" mass="46093">MTTMSADLSDISFWAEPIERRHAGFAELRDRPGLPFFTEPKVAMFPPGRGFYALTRMDDVLTASRTPALYTSGQGGTVVTDMPPELLEFTGSMINMDDPRHGRLRRIVSRGFTPKMLDALTENVSRVATEIVDEVIERGECDAVADIAAKLPLTIICDMMGIPDSQRRLVFDRTNLLLGAQDPEYVPNLDGLYLAAFNAANDLANLMRELAAERAEHPTDDLTSVLLNARVDGEALTPDELASFFILLVAAGNETTRNAISWGIQLITEHPDQRALWLADLDRHTPGAVEEIVRWASPVIYMRRTLAEPADLSGQRLEAGDKVLMFYWAANRDPKYFEAPEKFDIRRSPNRHIGFGGPGPHFCLGAHLARREITVMFRELLTRIPDIHATAEPDRLKSAFINGIKRLPVTFSH</sequence>
<evidence type="ECO:0000313" key="2">
    <source>
        <dbReference type="EMBL" id="GAA5172964.1"/>
    </source>
</evidence>
<dbReference type="Proteomes" id="UP001428817">
    <property type="component" value="Unassembled WGS sequence"/>
</dbReference>
<organism evidence="2 3">
    <name type="scientific">Pseudonocardia eucalypti</name>
    <dbReference type="NCBI Taxonomy" id="648755"/>
    <lineage>
        <taxon>Bacteria</taxon>
        <taxon>Bacillati</taxon>
        <taxon>Actinomycetota</taxon>
        <taxon>Actinomycetes</taxon>
        <taxon>Pseudonocardiales</taxon>
        <taxon>Pseudonocardiaceae</taxon>
        <taxon>Pseudonocardia</taxon>
    </lineage>
</organism>
<dbReference type="PRINTS" id="PR00359">
    <property type="entry name" value="BP450"/>
</dbReference>
<dbReference type="InterPro" id="IPR001128">
    <property type="entry name" value="Cyt_P450"/>
</dbReference>